<evidence type="ECO:0000313" key="4">
    <source>
        <dbReference type="Proteomes" id="UP000240912"/>
    </source>
</evidence>
<reference evidence="3 4" key="1">
    <citation type="submission" date="2018-03" db="EMBL/GenBank/DDBJ databases">
        <authorList>
            <person name="Keele B.F."/>
        </authorList>
    </citation>
    <scope>NUCLEOTIDE SEQUENCE [LARGE SCALE GENOMIC DNA]</scope>
    <source>
        <strain evidence="3 4">YL28-9</strain>
    </source>
</reference>
<feature type="domain" description="DUF4412" evidence="2">
    <location>
        <begin position="56"/>
        <end position="157"/>
    </location>
</feature>
<evidence type="ECO:0000256" key="1">
    <source>
        <dbReference type="SAM" id="SignalP"/>
    </source>
</evidence>
<keyword evidence="4" id="KW-1185">Reference proteome</keyword>
<evidence type="ECO:0000259" key="2">
    <source>
        <dbReference type="Pfam" id="PF14371"/>
    </source>
</evidence>
<sequence>MFKSIKTGVLAVILASSAIYAQAQKKINEGSLTYGVEYKLTKEQQDMMQGMPLPNETKLKFNGNITKIEMEQGPALISIITDNAQKTGVMLVDVPVAQKQFAVKQTKEDIEKVMGTTKYSDFKATGEKQTIAGYNAEKYTYKDDKGTSHELWATKDVELPQIGAASYFPELKAFPVKYSVVQNGVGVTATLKSLKEEKIGALSIAVPSGYEVTTMEDLMKMGGQ</sequence>
<protein>
    <recommendedName>
        <fullName evidence="2">DUF4412 domain-containing protein</fullName>
    </recommendedName>
</protein>
<accession>A0A2T3HLL9</accession>
<dbReference type="InterPro" id="IPR025524">
    <property type="entry name" value="DUF4412"/>
</dbReference>
<dbReference type="OrthoDB" id="1467107at2"/>
<name>A0A2T3HLL9_9SPHI</name>
<feature type="signal peptide" evidence="1">
    <location>
        <begin position="1"/>
        <end position="21"/>
    </location>
</feature>
<dbReference type="Pfam" id="PF14371">
    <property type="entry name" value="DUF4412"/>
    <property type="match status" value="1"/>
</dbReference>
<dbReference type="AlphaFoldDB" id="A0A2T3HLL9"/>
<feature type="chain" id="PRO_5015554841" description="DUF4412 domain-containing protein" evidence="1">
    <location>
        <begin position="22"/>
        <end position="224"/>
    </location>
</feature>
<comment type="caution">
    <text evidence="3">The sequence shown here is derived from an EMBL/GenBank/DDBJ whole genome shotgun (WGS) entry which is preliminary data.</text>
</comment>
<gene>
    <name evidence="3" type="ORF">C7T94_12095</name>
</gene>
<proteinExistence type="predicted"/>
<evidence type="ECO:0000313" key="3">
    <source>
        <dbReference type="EMBL" id="PST83316.1"/>
    </source>
</evidence>
<organism evidence="3 4">
    <name type="scientific">Pedobacter yulinensis</name>
    <dbReference type="NCBI Taxonomy" id="2126353"/>
    <lineage>
        <taxon>Bacteria</taxon>
        <taxon>Pseudomonadati</taxon>
        <taxon>Bacteroidota</taxon>
        <taxon>Sphingobacteriia</taxon>
        <taxon>Sphingobacteriales</taxon>
        <taxon>Sphingobacteriaceae</taxon>
        <taxon>Pedobacter</taxon>
    </lineage>
</organism>
<dbReference type="Proteomes" id="UP000240912">
    <property type="component" value="Unassembled WGS sequence"/>
</dbReference>
<keyword evidence="1" id="KW-0732">Signal</keyword>
<dbReference type="EMBL" id="PYLS01000005">
    <property type="protein sequence ID" value="PST83316.1"/>
    <property type="molecule type" value="Genomic_DNA"/>
</dbReference>